<protein>
    <recommendedName>
        <fullName evidence="2">Integrase catalytic domain-containing protein</fullName>
    </recommendedName>
</protein>
<feature type="compositionally biased region" description="Polar residues" evidence="1">
    <location>
        <begin position="248"/>
        <end position="257"/>
    </location>
</feature>
<dbReference type="InterPro" id="IPR050951">
    <property type="entry name" value="Retrovirus_Pol_polyprotein"/>
</dbReference>
<dbReference type="PANTHER" id="PTHR37984:SF5">
    <property type="entry name" value="PROTEIN NYNRIN-LIKE"/>
    <property type="match status" value="1"/>
</dbReference>
<dbReference type="PROSITE" id="PS50994">
    <property type="entry name" value="INTEGRASE"/>
    <property type="match status" value="1"/>
</dbReference>
<dbReference type="PANTHER" id="PTHR37984">
    <property type="entry name" value="PROTEIN CBG26694"/>
    <property type="match status" value="1"/>
</dbReference>
<feature type="domain" description="Integrase catalytic" evidence="2">
    <location>
        <begin position="1"/>
        <end position="92"/>
    </location>
</feature>
<dbReference type="InterPro" id="IPR001584">
    <property type="entry name" value="Integrase_cat-core"/>
</dbReference>
<keyword evidence="4" id="KW-1185">Reference proteome</keyword>
<sequence length="286" mass="32055">MVTDNATSLRSELFGSLCKTWGIRHSFSSPYHPQTNLSERVNRVVKHMIRCYLDDSKHSKWSEKLSLFQLAINTSKHDSTGFAPATVLFNTDPRLPIDNKLSYDSSLDDDLVEDDADDDTNLIQSRFSQFLELQEKVKGNLAAAANKQKAVYDQSHRPELFQIGDLVSLKTTTLSNKEKKISAGLCSLFQKGPATITKIISERTFEVRLPDGSTRGPIHINLLRRYHPREGSANTAPPTPALPIQPYPASSQQQDGPNTEIPPRRTLRPRQPVNYKALHHGIPSNT</sequence>
<dbReference type="InterPro" id="IPR012337">
    <property type="entry name" value="RNaseH-like_sf"/>
</dbReference>
<accession>A0ABP1QQQ8</accession>
<evidence type="ECO:0000313" key="3">
    <source>
        <dbReference type="EMBL" id="CAL8110399.1"/>
    </source>
</evidence>
<dbReference type="InterPro" id="IPR036397">
    <property type="entry name" value="RNaseH_sf"/>
</dbReference>
<dbReference type="EMBL" id="CAXLJM020000045">
    <property type="protein sequence ID" value="CAL8110399.1"/>
    <property type="molecule type" value="Genomic_DNA"/>
</dbReference>
<organism evidence="3 4">
    <name type="scientific">Orchesella dallaii</name>
    <dbReference type="NCBI Taxonomy" id="48710"/>
    <lineage>
        <taxon>Eukaryota</taxon>
        <taxon>Metazoa</taxon>
        <taxon>Ecdysozoa</taxon>
        <taxon>Arthropoda</taxon>
        <taxon>Hexapoda</taxon>
        <taxon>Collembola</taxon>
        <taxon>Entomobryomorpha</taxon>
        <taxon>Entomobryoidea</taxon>
        <taxon>Orchesellidae</taxon>
        <taxon>Orchesellinae</taxon>
        <taxon>Orchesella</taxon>
    </lineage>
</organism>
<proteinExistence type="predicted"/>
<feature type="region of interest" description="Disordered" evidence="1">
    <location>
        <begin position="229"/>
        <end position="286"/>
    </location>
</feature>
<gene>
    <name evidence="3" type="ORF">ODALV1_LOCUS14220</name>
</gene>
<dbReference type="Gene3D" id="3.30.420.10">
    <property type="entry name" value="Ribonuclease H-like superfamily/Ribonuclease H"/>
    <property type="match status" value="1"/>
</dbReference>
<name>A0ABP1QQQ8_9HEXA</name>
<reference evidence="3 4" key="1">
    <citation type="submission" date="2024-08" db="EMBL/GenBank/DDBJ databases">
        <authorList>
            <person name="Cucini C."/>
            <person name="Frati F."/>
        </authorList>
    </citation>
    <scope>NUCLEOTIDE SEQUENCE [LARGE SCALE GENOMIC DNA]</scope>
</reference>
<evidence type="ECO:0000313" key="4">
    <source>
        <dbReference type="Proteomes" id="UP001642540"/>
    </source>
</evidence>
<evidence type="ECO:0000259" key="2">
    <source>
        <dbReference type="PROSITE" id="PS50994"/>
    </source>
</evidence>
<evidence type="ECO:0000256" key="1">
    <source>
        <dbReference type="SAM" id="MobiDB-lite"/>
    </source>
</evidence>
<dbReference type="Proteomes" id="UP001642540">
    <property type="component" value="Unassembled WGS sequence"/>
</dbReference>
<comment type="caution">
    <text evidence="3">The sequence shown here is derived from an EMBL/GenBank/DDBJ whole genome shotgun (WGS) entry which is preliminary data.</text>
</comment>
<dbReference type="SUPFAM" id="SSF53098">
    <property type="entry name" value="Ribonuclease H-like"/>
    <property type="match status" value="1"/>
</dbReference>
<feature type="compositionally biased region" description="Pro residues" evidence="1">
    <location>
        <begin position="237"/>
        <end position="246"/>
    </location>
</feature>